<dbReference type="HAMAP" id="MF_01207">
    <property type="entry name" value="MsrQ"/>
    <property type="match status" value="1"/>
</dbReference>
<keyword evidence="3 7" id="KW-0812">Transmembrane</keyword>
<evidence type="ECO:0000256" key="7">
    <source>
        <dbReference type="HAMAP-Rule" id="MF_01207"/>
    </source>
</evidence>
<protein>
    <recommendedName>
        <fullName evidence="7">Protein-methionine-sulfoxide reductase heme-binding subunit MsrQ</fullName>
    </recommendedName>
    <alternativeName>
        <fullName evidence="7">Flavocytochrome MsrQ</fullName>
    </alternativeName>
</protein>
<dbReference type="InterPro" id="IPR013130">
    <property type="entry name" value="Fe3_Rdtase_TM_dom"/>
</dbReference>
<dbReference type="Pfam" id="PF01794">
    <property type="entry name" value="Ferric_reduct"/>
    <property type="match status" value="1"/>
</dbReference>
<dbReference type="GO" id="GO:0009055">
    <property type="term" value="F:electron transfer activity"/>
    <property type="evidence" value="ECO:0007669"/>
    <property type="project" value="UniProtKB-UniRule"/>
</dbReference>
<keyword evidence="2 7" id="KW-0813">Transport</keyword>
<feature type="transmembrane region" description="Helical" evidence="7">
    <location>
        <begin position="49"/>
        <end position="70"/>
    </location>
</feature>
<evidence type="ECO:0000256" key="3">
    <source>
        <dbReference type="ARBA" id="ARBA00022692"/>
    </source>
</evidence>
<dbReference type="GO" id="GO:0010181">
    <property type="term" value="F:FMN binding"/>
    <property type="evidence" value="ECO:0007669"/>
    <property type="project" value="UniProtKB-UniRule"/>
</dbReference>
<dbReference type="RefSeq" id="WP_150424863.1">
    <property type="nucleotide sequence ID" value="NZ_VYQA01000003.1"/>
</dbReference>
<feature type="transmembrane region" description="Helical" evidence="7">
    <location>
        <begin position="12"/>
        <end position="29"/>
    </location>
</feature>
<feature type="transmembrane region" description="Helical" evidence="7">
    <location>
        <begin position="179"/>
        <end position="195"/>
    </location>
</feature>
<dbReference type="Proteomes" id="UP000325933">
    <property type="component" value="Unassembled WGS sequence"/>
</dbReference>
<proteinExistence type="inferred from homology"/>
<comment type="similarity">
    <text evidence="7">Belongs to the MsrQ family.</text>
</comment>
<accession>A0A5J5I6S3</accession>
<evidence type="ECO:0000313" key="10">
    <source>
        <dbReference type="EMBL" id="KAA9032116.1"/>
    </source>
</evidence>
<keyword evidence="4 7" id="KW-1133">Transmembrane helix</keyword>
<feature type="domain" description="Ferric oxidoreductase" evidence="8">
    <location>
        <begin position="49"/>
        <end position="164"/>
    </location>
</feature>
<comment type="cofactor">
    <cofactor evidence="7">
        <name>heme b</name>
        <dbReference type="ChEBI" id="CHEBI:60344"/>
    </cofactor>
    <text evidence="7">Binds 1 heme b (iron(II)-protoporphyrin IX) group per subunit.</text>
</comment>
<evidence type="ECO:0000259" key="8">
    <source>
        <dbReference type="Pfam" id="PF01794"/>
    </source>
</evidence>
<keyword evidence="7" id="KW-1003">Cell membrane</keyword>
<dbReference type="EMBL" id="VYQA01000003">
    <property type="protein sequence ID" value="KAA9032116.1"/>
    <property type="molecule type" value="Genomic_DNA"/>
</dbReference>
<evidence type="ECO:0000256" key="2">
    <source>
        <dbReference type="ARBA" id="ARBA00022448"/>
    </source>
</evidence>
<comment type="caution">
    <text evidence="10">The sequence shown here is derived from an EMBL/GenBank/DDBJ whole genome shotgun (WGS) entry which is preliminary data.</text>
</comment>
<dbReference type="PANTHER" id="PTHR36964:SF1">
    <property type="entry name" value="PROTEIN-METHIONINE-SULFOXIDE REDUCTASE HEME-BINDING SUBUNIT MSRQ"/>
    <property type="match status" value="1"/>
</dbReference>
<dbReference type="GO" id="GO:0046872">
    <property type="term" value="F:metal ion binding"/>
    <property type="evidence" value="ECO:0007669"/>
    <property type="project" value="UniProtKB-KW"/>
</dbReference>
<comment type="subunit">
    <text evidence="7">Heterodimer of a catalytic subunit (MsrP) and a heme-binding subunit (MsrQ).</text>
</comment>
<evidence type="ECO:0000256" key="6">
    <source>
        <dbReference type="ARBA" id="ARBA00023136"/>
    </source>
</evidence>
<dbReference type="EMBL" id="VYQB01000003">
    <property type="protein sequence ID" value="KAA9019659.1"/>
    <property type="molecule type" value="Genomic_DNA"/>
</dbReference>
<evidence type="ECO:0000313" key="9">
    <source>
        <dbReference type="EMBL" id="KAA9019659.1"/>
    </source>
</evidence>
<dbReference type="GO" id="GO:0020037">
    <property type="term" value="F:heme binding"/>
    <property type="evidence" value="ECO:0007669"/>
    <property type="project" value="UniProtKB-UniRule"/>
</dbReference>
<evidence type="ECO:0000256" key="5">
    <source>
        <dbReference type="ARBA" id="ARBA00023004"/>
    </source>
</evidence>
<comment type="cofactor">
    <cofactor evidence="7">
        <name>FMN</name>
        <dbReference type="ChEBI" id="CHEBI:58210"/>
    </cofactor>
    <text evidence="7">Binds 1 FMN per subunit.</text>
</comment>
<keyword evidence="7" id="KW-0479">Metal-binding</keyword>
<evidence type="ECO:0000256" key="4">
    <source>
        <dbReference type="ARBA" id="ARBA00022989"/>
    </source>
</evidence>
<name>A0A5J5I6S3_9SPHN</name>
<keyword evidence="7" id="KW-0249">Electron transport</keyword>
<dbReference type="GO" id="GO:0030091">
    <property type="term" value="P:protein repair"/>
    <property type="evidence" value="ECO:0007669"/>
    <property type="project" value="UniProtKB-UniRule"/>
</dbReference>
<keyword evidence="7" id="KW-0349">Heme</keyword>
<keyword evidence="5 7" id="KW-0408">Iron</keyword>
<dbReference type="GO" id="GO:0005886">
    <property type="term" value="C:plasma membrane"/>
    <property type="evidence" value="ECO:0007669"/>
    <property type="project" value="UniProtKB-SubCell"/>
</dbReference>
<sequence>MARATGTMARRIESGLIWLLCVMPLLILAGQGLTDGLTANPVEYVLRALGVWALRFLCVTLAIGLIARFGLWRRAMVYRRRIGLWAFAYVCLHLTTYILVDQALDWPGIVKDIVKRPYITIGMAAFILLIPLAVTSVNKVRRAMRPRHWLWLHRLVYLIAVLGVAHYYLLVKADHRDPILYGVVILALLGVRLIPRRRGAIK</sequence>
<keyword evidence="7" id="KW-0285">Flavoprotein</keyword>
<keyword evidence="6 7" id="KW-0472">Membrane</keyword>
<evidence type="ECO:0000256" key="1">
    <source>
        <dbReference type="ARBA" id="ARBA00004141"/>
    </source>
</evidence>
<keyword evidence="7" id="KW-0288">FMN</keyword>
<dbReference type="AlphaFoldDB" id="A0A5J5I6S3"/>
<evidence type="ECO:0000313" key="11">
    <source>
        <dbReference type="Proteomes" id="UP000325933"/>
    </source>
</evidence>
<gene>
    <name evidence="7" type="primary">msrQ</name>
    <name evidence="10" type="ORF">F4U95_05270</name>
    <name evidence="9" type="ORF">F4U96_05270</name>
</gene>
<dbReference type="PANTHER" id="PTHR36964">
    <property type="entry name" value="PROTEIN-METHIONINE-SULFOXIDE REDUCTASE HEME-BINDING SUBUNIT MSRQ"/>
    <property type="match status" value="1"/>
</dbReference>
<reference evidence="11 12" key="1">
    <citation type="submission" date="2019-09" db="EMBL/GenBank/DDBJ databases">
        <authorList>
            <person name="Feng G."/>
        </authorList>
    </citation>
    <scope>NUCLEOTIDE SEQUENCE [LARGE SCALE GENOMIC DNA]</scope>
    <source>
        <strain evidence="10 11">KACC 19283</strain>
        <strain evidence="9 12">KACC 19284</strain>
    </source>
</reference>
<dbReference type="InterPro" id="IPR022837">
    <property type="entry name" value="MsrQ-like"/>
</dbReference>
<feature type="transmembrane region" description="Helical" evidence="7">
    <location>
        <begin position="149"/>
        <end position="167"/>
    </location>
</feature>
<keyword evidence="12" id="KW-1185">Reference proteome</keyword>
<dbReference type="Proteomes" id="UP000326364">
    <property type="component" value="Unassembled WGS sequence"/>
</dbReference>
<feature type="transmembrane region" description="Helical" evidence="7">
    <location>
        <begin position="119"/>
        <end position="137"/>
    </location>
</feature>
<organism evidence="10 11">
    <name type="scientific">Sphingobium limneticum</name>
    <dbReference type="NCBI Taxonomy" id="1007511"/>
    <lineage>
        <taxon>Bacteria</taxon>
        <taxon>Pseudomonadati</taxon>
        <taxon>Pseudomonadota</taxon>
        <taxon>Alphaproteobacteria</taxon>
        <taxon>Sphingomonadales</taxon>
        <taxon>Sphingomonadaceae</taxon>
        <taxon>Sphingobium</taxon>
    </lineage>
</organism>
<comment type="function">
    <text evidence="7">Part of the MsrPQ system that repairs oxidized periplasmic proteins containing methionine sulfoxide residues (Met-O), using respiratory chain electrons. Thus protects these proteins from oxidative-stress damage caused by reactive species of oxygen and chlorine generated by the host defense mechanisms. MsrPQ is essential for the maintenance of envelope integrity under bleach stress, rescuing a wide series of structurally unrelated periplasmic proteins from methionine oxidation. MsrQ provides electrons for reduction to the reductase catalytic subunit MsrP, using the quinone pool of the respiratory chain.</text>
</comment>
<comment type="subcellular location">
    <subcellularLocation>
        <location evidence="7">Cell membrane</location>
        <topology evidence="7">Multi-pass membrane protein</topology>
    </subcellularLocation>
    <subcellularLocation>
        <location evidence="1">Membrane</location>
        <topology evidence="1">Multi-pass membrane protein</topology>
    </subcellularLocation>
</comment>
<feature type="transmembrane region" description="Helical" evidence="7">
    <location>
        <begin position="82"/>
        <end position="99"/>
    </location>
</feature>
<dbReference type="GO" id="GO:0016679">
    <property type="term" value="F:oxidoreductase activity, acting on diphenols and related substances as donors"/>
    <property type="evidence" value="ECO:0007669"/>
    <property type="project" value="TreeGrafter"/>
</dbReference>
<evidence type="ECO:0000313" key="12">
    <source>
        <dbReference type="Proteomes" id="UP000326364"/>
    </source>
</evidence>